<name>M2MQR1_BAUPA</name>
<feature type="compositionally biased region" description="Basic and acidic residues" evidence="3">
    <location>
        <begin position="51"/>
        <end position="66"/>
    </location>
</feature>
<dbReference type="eggNOG" id="ENOG502REBM">
    <property type="taxonomic scope" value="Eukaryota"/>
</dbReference>
<evidence type="ECO:0000256" key="3">
    <source>
        <dbReference type="SAM" id="MobiDB-lite"/>
    </source>
</evidence>
<feature type="region of interest" description="Disordered" evidence="3">
    <location>
        <begin position="641"/>
        <end position="815"/>
    </location>
</feature>
<feature type="compositionally biased region" description="Basic and acidic residues" evidence="3">
    <location>
        <begin position="1137"/>
        <end position="1162"/>
    </location>
</feature>
<feature type="region of interest" description="Disordered" evidence="3">
    <location>
        <begin position="1428"/>
        <end position="1516"/>
    </location>
</feature>
<feature type="compositionally biased region" description="Polar residues" evidence="3">
    <location>
        <begin position="868"/>
        <end position="898"/>
    </location>
</feature>
<feature type="compositionally biased region" description="Basic and acidic residues" evidence="3">
    <location>
        <begin position="1506"/>
        <end position="1516"/>
    </location>
</feature>
<dbReference type="PANTHER" id="PTHR36100">
    <property type="entry name" value="BUD SITE SELECTION PROTEIN 4"/>
    <property type="match status" value="1"/>
</dbReference>
<dbReference type="GO" id="GO:0005525">
    <property type="term" value="F:GTP binding"/>
    <property type="evidence" value="ECO:0007669"/>
    <property type="project" value="TreeGrafter"/>
</dbReference>
<keyword evidence="1" id="KW-0132">Cell division</keyword>
<dbReference type="InterPro" id="IPR011993">
    <property type="entry name" value="PH-like_dom_sf"/>
</dbReference>
<keyword evidence="2" id="KW-0131">Cell cycle</keyword>
<dbReference type="InterPro" id="IPR052007">
    <property type="entry name" value="Bud4"/>
</dbReference>
<dbReference type="KEGG" id="bcom:BAUCODRAFT_146125"/>
<feature type="compositionally biased region" description="Low complexity" evidence="3">
    <location>
        <begin position="717"/>
        <end position="727"/>
    </location>
</feature>
<dbReference type="PROSITE" id="PS50003">
    <property type="entry name" value="PH_DOMAIN"/>
    <property type="match status" value="1"/>
</dbReference>
<dbReference type="HOGENOM" id="CLU_002541_1_0_1"/>
<dbReference type="Proteomes" id="UP000011761">
    <property type="component" value="Unassembled WGS sequence"/>
</dbReference>
<feature type="compositionally biased region" description="Polar residues" evidence="3">
    <location>
        <begin position="33"/>
        <end position="49"/>
    </location>
</feature>
<feature type="compositionally biased region" description="Polar residues" evidence="3">
    <location>
        <begin position="917"/>
        <end position="926"/>
    </location>
</feature>
<dbReference type="GO" id="GO:0051301">
    <property type="term" value="P:cell division"/>
    <property type="evidence" value="ECO:0007669"/>
    <property type="project" value="UniProtKB-KW"/>
</dbReference>
<gene>
    <name evidence="5" type="ORF">BAUCODRAFT_146125</name>
</gene>
<dbReference type="OrthoDB" id="2123378at2759"/>
<feature type="domain" description="PH" evidence="4">
    <location>
        <begin position="1285"/>
        <end position="1408"/>
    </location>
</feature>
<feature type="compositionally biased region" description="Low complexity" evidence="3">
    <location>
        <begin position="945"/>
        <end position="955"/>
    </location>
</feature>
<organism evidence="5 6">
    <name type="scientific">Baudoinia panamericana (strain UAMH 10762)</name>
    <name type="common">Angels' share fungus</name>
    <name type="synonym">Baudoinia compniacensis (strain UAMH 10762)</name>
    <dbReference type="NCBI Taxonomy" id="717646"/>
    <lineage>
        <taxon>Eukaryota</taxon>
        <taxon>Fungi</taxon>
        <taxon>Dikarya</taxon>
        <taxon>Ascomycota</taxon>
        <taxon>Pezizomycotina</taxon>
        <taxon>Dothideomycetes</taxon>
        <taxon>Dothideomycetidae</taxon>
        <taxon>Mycosphaerellales</taxon>
        <taxon>Teratosphaeriaceae</taxon>
        <taxon>Baudoinia</taxon>
    </lineage>
</organism>
<feature type="compositionally biased region" description="Polar residues" evidence="3">
    <location>
        <begin position="11"/>
        <end position="26"/>
    </location>
</feature>
<feature type="region of interest" description="Disordered" evidence="3">
    <location>
        <begin position="1097"/>
        <end position="1166"/>
    </location>
</feature>
<evidence type="ECO:0000313" key="5">
    <source>
        <dbReference type="EMBL" id="EMC99146.1"/>
    </source>
</evidence>
<dbReference type="CDD" id="cd13278">
    <property type="entry name" value="PH_Bud4"/>
    <property type="match status" value="1"/>
</dbReference>
<evidence type="ECO:0000259" key="4">
    <source>
        <dbReference type="PROSITE" id="PS50003"/>
    </source>
</evidence>
<dbReference type="EMBL" id="KB445552">
    <property type="protein sequence ID" value="EMC99146.1"/>
    <property type="molecule type" value="Genomic_DNA"/>
</dbReference>
<dbReference type="SUPFAM" id="SSF50729">
    <property type="entry name" value="PH domain-like"/>
    <property type="match status" value="1"/>
</dbReference>
<feature type="compositionally biased region" description="Polar residues" evidence="3">
    <location>
        <begin position="184"/>
        <end position="216"/>
    </location>
</feature>
<feature type="compositionally biased region" description="Pro residues" evidence="3">
    <location>
        <begin position="1471"/>
        <end position="1482"/>
    </location>
</feature>
<evidence type="ECO:0000256" key="2">
    <source>
        <dbReference type="ARBA" id="ARBA00023306"/>
    </source>
</evidence>
<keyword evidence="6" id="KW-1185">Reference proteome</keyword>
<feature type="region of interest" description="Disordered" evidence="3">
    <location>
        <begin position="868"/>
        <end position="900"/>
    </location>
</feature>
<evidence type="ECO:0000313" key="6">
    <source>
        <dbReference type="Proteomes" id="UP000011761"/>
    </source>
</evidence>
<feature type="compositionally biased region" description="Basic and acidic residues" evidence="3">
    <location>
        <begin position="482"/>
        <end position="498"/>
    </location>
</feature>
<feature type="region of interest" description="Disordered" evidence="3">
    <location>
        <begin position="917"/>
        <end position="997"/>
    </location>
</feature>
<dbReference type="Pfam" id="PF08174">
    <property type="entry name" value="Anillin"/>
    <property type="match status" value="1"/>
</dbReference>
<dbReference type="Pfam" id="PF00169">
    <property type="entry name" value="PH"/>
    <property type="match status" value="1"/>
</dbReference>
<feature type="compositionally biased region" description="Polar residues" evidence="3">
    <location>
        <begin position="247"/>
        <end position="258"/>
    </location>
</feature>
<feature type="region of interest" description="Disordered" evidence="3">
    <location>
        <begin position="1"/>
        <end position="98"/>
    </location>
</feature>
<dbReference type="FunFam" id="2.30.29.30:FF:000311">
    <property type="entry name" value="GTP binding protein (Bud4)"/>
    <property type="match status" value="1"/>
</dbReference>
<dbReference type="RefSeq" id="XP_007674142.1">
    <property type="nucleotide sequence ID" value="XM_007675952.1"/>
</dbReference>
<dbReference type="PANTHER" id="PTHR36100:SF1">
    <property type="entry name" value="BUD SITE SELECTION PROTEIN 4"/>
    <property type="match status" value="1"/>
</dbReference>
<protein>
    <recommendedName>
        <fullName evidence="4">PH domain-containing protein</fullName>
    </recommendedName>
</protein>
<feature type="region of interest" description="Disordered" evidence="3">
    <location>
        <begin position="457"/>
        <end position="593"/>
    </location>
</feature>
<feature type="compositionally biased region" description="Polar residues" evidence="3">
    <location>
        <begin position="123"/>
        <end position="136"/>
    </location>
</feature>
<reference evidence="5 6" key="1">
    <citation type="journal article" date="2012" name="PLoS Pathog.">
        <title>Diverse lifestyles and strategies of plant pathogenesis encoded in the genomes of eighteen Dothideomycetes fungi.</title>
        <authorList>
            <person name="Ohm R.A."/>
            <person name="Feau N."/>
            <person name="Henrissat B."/>
            <person name="Schoch C.L."/>
            <person name="Horwitz B.A."/>
            <person name="Barry K.W."/>
            <person name="Condon B.J."/>
            <person name="Copeland A.C."/>
            <person name="Dhillon B."/>
            <person name="Glaser F."/>
            <person name="Hesse C.N."/>
            <person name="Kosti I."/>
            <person name="LaButti K."/>
            <person name="Lindquist E.A."/>
            <person name="Lucas S."/>
            <person name="Salamov A.A."/>
            <person name="Bradshaw R.E."/>
            <person name="Ciuffetti L."/>
            <person name="Hamelin R.C."/>
            <person name="Kema G.H.J."/>
            <person name="Lawrence C."/>
            <person name="Scott J.A."/>
            <person name="Spatafora J.W."/>
            <person name="Turgeon B.G."/>
            <person name="de Wit P.J.G.M."/>
            <person name="Zhong S."/>
            <person name="Goodwin S.B."/>
            <person name="Grigoriev I.V."/>
        </authorList>
    </citation>
    <scope>NUCLEOTIDE SEQUENCE [LARGE SCALE GENOMIC DNA]</scope>
    <source>
        <strain evidence="5 6">UAMH 10762</strain>
    </source>
</reference>
<dbReference type="InterPro" id="IPR001849">
    <property type="entry name" value="PH_domain"/>
</dbReference>
<dbReference type="GeneID" id="19108656"/>
<dbReference type="OMA" id="MFAREQK"/>
<sequence>MAASKPLAEIGSTSQRRNSPSYNQATKKMIVSRESSPYAENSSPFSTKLASPRELKDRMSPFRYDENTPECSPSPSVSPTRRSSIERLKQSGRVKNSNIFALETRDAYDPTSLPIVERPSANRPLSQQFANNSFTRYDSLRKENNPLLSPQRSGHKRSETEINVPKLSPTKEAAAIALPVSPEKQGSPSPTKSSLARTSMFGTSQQSFFDPQNGTWSEDERAPTPRGLYKHQKSVTFHAEPPVIQEYEQQTPEPSVSVCSREGSWDSDAIDVSDYSFERGSSAEQQEREDSFDADLENADKTPVVLPEYWSRMSPEEARTDLVNNEDDVFDGSSPARPVLGRSESVTSDGESRPLPPLPGFLGKHAPLHTEKNLASAGAEHGTPEELPVTNLDTGEKMDVQVRVAEAPVMEDLIVTDLAEFASAPPRISRESILRKVRNTKYDFEDESDIEESILEADHQVPRMSYAELAQLDPDQPIPSRENSRETSETHLGQHVEEQPIELLDEVKIKAEPTDEDDVDLAAIPAIDEQIAQSPRSPSRMDEYDRQSSVLRHPAEPESADEEDDTSRYSSAEPEAESTILYNESNEPADDGKESLQDAMQLLTVKDYSEPASVSKPTMTGEFLGLPTYLSADDYDFGMKQYITPSPPTSNETTRQLDLSDVPKPEPLDFSHQVPDAISEIYGGTEISPPGTPNSVGEHRTSDVSSMHEQVEIARYEIVPEPQIQSEPEPEPEIVIPERRATIKTGGRLKARPSASQADFEAMAEQRRLVSGEHPVPAIPTGYRTEPESTTHDETDERSHCEDERPTSHQSQRPQLDVSIPEIATNEADDLATGLDAEFDRLLETQKVHSPFPAPLFARFDAATQQPSVARSTAEASMPQTPYTPHSCSAGANGSSLHPQKGYLMRQNTKVVVASNRNFSNDSNGSHLPAVTELAPPTSPTVEGRSSSATRGSRSSPRKPSVEQYFKTEPWNGKTRRKSMRNASAQGAACVREPAPPLPGKESALGVVNEDYAAGTANLDDEVAEGVERGRLFVKVVGVKHLDLPMPKHDRLDFQLTLDNGLHCVTTANLELGKSAPIGQEFELVVQDDLEFQLTLTTKLPPPPKPPATPTLSSPTKSVKSQKTGGFASRFLSSPRKRAERERAEREAAEAEERRLQAEAQRKRASAQPTTWDLLHELVNAADGSFARAYINLKAHEKQCFGRQLTVDVPCYNEWALEKDSHVVNSVRSKRGAHTGPIRRPPYVVGQLELQLLYVPKPTGATDEDMPKSMGSAIREMNKAGEVKEVVHEGHLSQQGGDCTHWRRRFFRLQSSRLTAYHEHTHQKRAVINLSKASRLVDDKTTLVANPASSAPGSKGRRKSAFAEEDEGYQYVEEGFRIRFANGETIDFYADSRAAKDQWMEVLSQVVGKPDVVKKAARWTDLVLARERAEAEASSSPTKPSPPQGTEVHDFTKPVARKSMPTKSAASSPVKGPPAQRPPPAPRTGTGGSERERARTPPMAPRSAHRSREAVKSMIF</sequence>
<evidence type="ECO:0000256" key="1">
    <source>
        <dbReference type="ARBA" id="ARBA00022618"/>
    </source>
</evidence>
<feature type="compositionally biased region" description="Pro residues" evidence="3">
    <location>
        <begin position="1100"/>
        <end position="1109"/>
    </location>
</feature>
<feature type="compositionally biased region" description="Low complexity" evidence="3">
    <location>
        <begin position="73"/>
        <end position="82"/>
    </location>
</feature>
<dbReference type="InterPro" id="IPR012966">
    <property type="entry name" value="AHD"/>
</dbReference>
<feature type="region of interest" description="Disordered" evidence="3">
    <location>
        <begin position="112"/>
        <end position="394"/>
    </location>
</feature>
<feature type="compositionally biased region" description="Basic and acidic residues" evidence="3">
    <location>
        <begin position="785"/>
        <end position="807"/>
    </location>
</feature>
<accession>M2MQR1</accession>
<proteinExistence type="predicted"/>
<dbReference type="STRING" id="717646.M2MQR1"/>
<dbReference type="SMART" id="SM00233">
    <property type="entry name" value="PH"/>
    <property type="match status" value="1"/>
</dbReference>
<dbReference type="Gene3D" id="2.30.29.30">
    <property type="entry name" value="Pleckstrin-homology domain (PH domain)/Phosphotyrosine-binding domain (PTB)"/>
    <property type="match status" value="1"/>
</dbReference>